<accession>A0A2B7YC37</accession>
<proteinExistence type="predicted"/>
<dbReference type="EMBL" id="PDNB01000002">
    <property type="protein sequence ID" value="PGH18835.1"/>
    <property type="molecule type" value="Genomic_DNA"/>
</dbReference>
<feature type="region of interest" description="Disordered" evidence="1">
    <location>
        <begin position="86"/>
        <end position="109"/>
    </location>
</feature>
<feature type="compositionally biased region" description="Basic residues" evidence="1">
    <location>
        <begin position="211"/>
        <end position="221"/>
    </location>
</feature>
<evidence type="ECO:0000313" key="2">
    <source>
        <dbReference type="EMBL" id="PGH18835.1"/>
    </source>
</evidence>
<dbReference type="AlphaFoldDB" id="A0A2B7YC37"/>
<name>A0A2B7YC37_9EURO</name>
<dbReference type="STRING" id="1447875.A0A2B7YC37"/>
<feature type="compositionally biased region" description="Polar residues" evidence="1">
    <location>
        <begin position="187"/>
        <end position="198"/>
    </location>
</feature>
<comment type="caution">
    <text evidence="2">The sequence shown here is derived from an EMBL/GenBank/DDBJ whole genome shotgun (WGS) entry which is preliminary data.</text>
</comment>
<protein>
    <submittedName>
        <fullName evidence="2">Uncharacterized protein</fullName>
    </submittedName>
</protein>
<organism evidence="2 3">
    <name type="scientific">Helicocarpus griseus UAMH5409</name>
    <dbReference type="NCBI Taxonomy" id="1447875"/>
    <lineage>
        <taxon>Eukaryota</taxon>
        <taxon>Fungi</taxon>
        <taxon>Dikarya</taxon>
        <taxon>Ascomycota</taxon>
        <taxon>Pezizomycotina</taxon>
        <taxon>Eurotiomycetes</taxon>
        <taxon>Eurotiomycetidae</taxon>
        <taxon>Onygenales</taxon>
        <taxon>Ajellomycetaceae</taxon>
        <taxon>Helicocarpus</taxon>
    </lineage>
</organism>
<keyword evidence="3" id="KW-1185">Reference proteome</keyword>
<dbReference type="OrthoDB" id="4121058at2759"/>
<feature type="compositionally biased region" description="Basic and acidic residues" evidence="1">
    <location>
        <begin position="141"/>
        <end position="154"/>
    </location>
</feature>
<evidence type="ECO:0000313" key="3">
    <source>
        <dbReference type="Proteomes" id="UP000223968"/>
    </source>
</evidence>
<dbReference type="Proteomes" id="UP000223968">
    <property type="component" value="Unassembled WGS sequence"/>
</dbReference>
<feature type="region of interest" description="Disordered" evidence="1">
    <location>
        <begin position="126"/>
        <end position="274"/>
    </location>
</feature>
<reference evidence="2 3" key="1">
    <citation type="submission" date="2017-10" db="EMBL/GenBank/DDBJ databases">
        <title>Comparative genomics in systemic dimorphic fungi from Ajellomycetaceae.</title>
        <authorList>
            <person name="Munoz J.F."/>
            <person name="Mcewen J.G."/>
            <person name="Clay O.K."/>
            <person name="Cuomo C.A."/>
        </authorList>
    </citation>
    <scope>NUCLEOTIDE SEQUENCE [LARGE SCALE GENOMIC DNA]</scope>
    <source>
        <strain evidence="2 3">UAMH5409</strain>
    </source>
</reference>
<evidence type="ECO:0000256" key="1">
    <source>
        <dbReference type="SAM" id="MobiDB-lite"/>
    </source>
</evidence>
<sequence>MAAPITISNGPYTYTNNTLFITASGNNQHRRATLPELHDLFNTSTTTKDPPAHWLWDAVRAGGLQVPGHVREVEGKMEREWKAEVRKQGKAETGGARAKGKGKRKADDGIDVAVSGGGGININVSVNVGGGKAPATKKVKTASDSKADRAERKQPAAKKTAAKSNTASTASSRITEPQYARRGQGGFSNVVSSSGRAVTSTQASSPPPAQPRKKQTARRSRPFPYPSRPVAPARDSPPHPNINLGSPSDPPPPYRSSPEFSDDGNNVYDGNLSPTPPCTGHLGLLNGRYELESPALYHWFISHGRPFHLILTLDGTALWGAFDLGITSGIFYIPQRPWEPSAEREYEFRWRGRECGDGDVMFDDARQKGCIRFVGDGMIRGAIDVFGDVAQFKGVRVSGEQTRSERDARSMRAEWEWYGAGQ</sequence>
<feature type="compositionally biased region" description="Low complexity" evidence="1">
    <location>
        <begin position="157"/>
        <end position="172"/>
    </location>
</feature>
<gene>
    <name evidence="2" type="ORF">AJ79_00248</name>
</gene>